<evidence type="ECO:0000259" key="2">
    <source>
        <dbReference type="SMART" id="SM00062"/>
    </source>
</evidence>
<dbReference type="Gene3D" id="3.40.190.10">
    <property type="entry name" value="Periplasmic binding protein-like II"/>
    <property type="match status" value="3"/>
</dbReference>
<dbReference type="PANTHER" id="PTHR35936:SF17">
    <property type="entry name" value="ARGININE-BINDING EXTRACELLULAR PROTEIN ARTP"/>
    <property type="match status" value="1"/>
</dbReference>
<dbReference type="SMART" id="SM00062">
    <property type="entry name" value="PBPb"/>
    <property type="match status" value="1"/>
</dbReference>
<dbReference type="EMBL" id="JACLAW010000004">
    <property type="protein sequence ID" value="MBC2665136.1"/>
    <property type="molecule type" value="Genomic_DNA"/>
</dbReference>
<dbReference type="RefSeq" id="WP_185663402.1">
    <property type="nucleotide sequence ID" value="NZ_JACLAW010000004.1"/>
</dbReference>
<feature type="domain" description="Solute-binding protein family 3/N-terminal" evidence="2">
    <location>
        <begin position="43"/>
        <end position="287"/>
    </location>
</feature>
<keyword evidence="4" id="KW-1185">Reference proteome</keyword>
<sequence length="298" mass="31317">MARDRRSLLKGLAAAAGTLGLSTAFGPARLGAAPLEKVKELGVLRVGLYADNRPWSWEDPSSNGGQPAGIDADLARALAETLGLRADIVLFAAGEDLSDDLRNVVWRGGLLGFKPCDVMLHVPFDRAIIRQEDNVFFLAPYCRESFGAACSRGGNCEAMPASFKGRPVAVELASIPDFYLLGHAGGVLARDLVHLSTGYGAVSALAEGRADFAVATTAQIEAAVADHPGAGIQVRKSALPMMLSPGWDIGLAVKENSRTLGSALEDAIDAMIASGRLKAIFSRHGVEWRPAMAAQPQG</sequence>
<dbReference type="AlphaFoldDB" id="A0A7X1FQJ2"/>
<protein>
    <submittedName>
        <fullName evidence="3">Transporter substrate-binding domain-containing protein</fullName>
    </submittedName>
</protein>
<gene>
    <name evidence="3" type="ORF">H7F51_06370</name>
</gene>
<dbReference type="InterPro" id="IPR001638">
    <property type="entry name" value="Solute-binding_3/MltF_N"/>
</dbReference>
<dbReference type="Proteomes" id="UP000566813">
    <property type="component" value="Unassembled WGS sequence"/>
</dbReference>
<dbReference type="PROSITE" id="PS51318">
    <property type="entry name" value="TAT"/>
    <property type="match status" value="1"/>
</dbReference>
<evidence type="ECO:0000313" key="4">
    <source>
        <dbReference type="Proteomes" id="UP000566813"/>
    </source>
</evidence>
<evidence type="ECO:0000313" key="3">
    <source>
        <dbReference type="EMBL" id="MBC2665136.1"/>
    </source>
</evidence>
<organism evidence="3 4">
    <name type="scientific">Novosphingobium flavum</name>
    <dbReference type="NCBI Taxonomy" id="1778672"/>
    <lineage>
        <taxon>Bacteria</taxon>
        <taxon>Pseudomonadati</taxon>
        <taxon>Pseudomonadota</taxon>
        <taxon>Alphaproteobacteria</taxon>
        <taxon>Sphingomonadales</taxon>
        <taxon>Sphingomonadaceae</taxon>
        <taxon>Novosphingobium</taxon>
    </lineage>
</organism>
<dbReference type="InterPro" id="IPR006311">
    <property type="entry name" value="TAT_signal"/>
</dbReference>
<keyword evidence="1" id="KW-0732">Signal</keyword>
<comment type="caution">
    <text evidence="3">The sequence shown here is derived from an EMBL/GenBank/DDBJ whole genome shotgun (WGS) entry which is preliminary data.</text>
</comment>
<evidence type="ECO:0000256" key="1">
    <source>
        <dbReference type="ARBA" id="ARBA00022729"/>
    </source>
</evidence>
<dbReference type="PANTHER" id="PTHR35936">
    <property type="entry name" value="MEMBRANE-BOUND LYTIC MUREIN TRANSGLYCOSYLASE F"/>
    <property type="match status" value="1"/>
</dbReference>
<proteinExistence type="predicted"/>
<dbReference type="SUPFAM" id="SSF53850">
    <property type="entry name" value="Periplasmic binding protein-like II"/>
    <property type="match status" value="1"/>
</dbReference>
<reference evidence="3 4" key="1">
    <citation type="submission" date="2020-08" db="EMBL/GenBank/DDBJ databases">
        <title>The genome sequence of type strain Novosphingobium flavum NBRC 111647.</title>
        <authorList>
            <person name="Liu Y."/>
        </authorList>
    </citation>
    <scope>NUCLEOTIDE SEQUENCE [LARGE SCALE GENOMIC DNA]</scope>
    <source>
        <strain evidence="3 4">NBRC 111647</strain>
    </source>
</reference>
<accession>A0A7X1FQJ2</accession>
<name>A0A7X1FQJ2_9SPHN</name>